<dbReference type="SUPFAM" id="SSF56300">
    <property type="entry name" value="Metallo-dependent phosphatases"/>
    <property type="match status" value="1"/>
</dbReference>
<accession>A0A644YIQ8</accession>
<gene>
    <name evidence="3" type="ORF">SDC9_75048</name>
</gene>
<organism evidence="3">
    <name type="scientific">bioreactor metagenome</name>
    <dbReference type="NCBI Taxonomy" id="1076179"/>
    <lineage>
        <taxon>unclassified sequences</taxon>
        <taxon>metagenomes</taxon>
        <taxon>ecological metagenomes</taxon>
    </lineage>
</organism>
<sequence length="432" mass="47727">MSTKMSFTAAGDMLVQRRLPEEYPGFAEIAAEIKKGDMRFFNLETTVHNYESYGSQYNGGSYLCAPPEILDDVKRFGFNITSFANNHTLDFSYGGVEKTLENLRRAGIPNSGVGLNMQQASAPAYLDCNTGRTALIAVTSSFNPAAMAGNASHSIIGRPGVNGLRFNTTYFLDPAHAEALKEIAALTEMNAQREVIRAEGYLPPLAENVIEFDTLTFQMADKVGKKTTVHPSDMARIEKSIYEASLQADYIVISVHGHEMRGAVKREGADFLEEFARRCIDCGAHAVVGHGPHVIRAIEIYKGCPIFYSLGDFVLQNENIPKQPADYFELYKLPSDATMHDLFKARDAGFTRGLQTKKEAFETFIPYWEMENGKVTKVSLLAVELGFGMPRSRSGWPAPAKDSSILEQLAELSEPFGTKLKIHGNRAEIILP</sequence>
<dbReference type="SMART" id="SM00854">
    <property type="entry name" value="PGA_cap"/>
    <property type="match status" value="1"/>
</dbReference>
<evidence type="ECO:0000259" key="2">
    <source>
        <dbReference type="SMART" id="SM00854"/>
    </source>
</evidence>
<comment type="caution">
    <text evidence="3">The sequence shown here is derived from an EMBL/GenBank/DDBJ whole genome shotgun (WGS) entry which is preliminary data.</text>
</comment>
<dbReference type="InterPro" id="IPR052169">
    <property type="entry name" value="CW_Biosynth-Accessory"/>
</dbReference>
<protein>
    <recommendedName>
        <fullName evidence="2">Capsule synthesis protein CapA domain-containing protein</fullName>
    </recommendedName>
</protein>
<dbReference type="Pfam" id="PF09587">
    <property type="entry name" value="PGA_cap"/>
    <property type="match status" value="1"/>
</dbReference>
<dbReference type="CDD" id="cd07381">
    <property type="entry name" value="MPP_CapA"/>
    <property type="match status" value="1"/>
</dbReference>
<dbReference type="PANTHER" id="PTHR33393:SF11">
    <property type="entry name" value="POLYGLUTAMINE SYNTHESIS ACCESSORY PROTEIN RV0574C-RELATED"/>
    <property type="match status" value="1"/>
</dbReference>
<dbReference type="PANTHER" id="PTHR33393">
    <property type="entry name" value="POLYGLUTAMINE SYNTHESIS ACCESSORY PROTEIN RV0574C-RELATED"/>
    <property type="match status" value="1"/>
</dbReference>
<comment type="similarity">
    <text evidence="1">Belongs to the CapA family.</text>
</comment>
<name>A0A644YIQ8_9ZZZZ</name>
<evidence type="ECO:0000313" key="3">
    <source>
        <dbReference type="EMBL" id="MPM28522.1"/>
    </source>
</evidence>
<dbReference type="AlphaFoldDB" id="A0A644YIQ8"/>
<reference evidence="3" key="1">
    <citation type="submission" date="2019-08" db="EMBL/GenBank/DDBJ databases">
        <authorList>
            <person name="Kucharzyk K."/>
            <person name="Murdoch R.W."/>
            <person name="Higgins S."/>
            <person name="Loffler F."/>
        </authorList>
    </citation>
    <scope>NUCLEOTIDE SEQUENCE</scope>
</reference>
<feature type="domain" description="Capsule synthesis protein CapA" evidence="2">
    <location>
        <begin position="6"/>
        <end position="317"/>
    </location>
</feature>
<dbReference type="InterPro" id="IPR019079">
    <property type="entry name" value="Capsule_synth_CapA"/>
</dbReference>
<proteinExistence type="inferred from homology"/>
<evidence type="ECO:0000256" key="1">
    <source>
        <dbReference type="ARBA" id="ARBA00005662"/>
    </source>
</evidence>
<dbReference type="EMBL" id="VSSQ01005277">
    <property type="protein sequence ID" value="MPM28522.1"/>
    <property type="molecule type" value="Genomic_DNA"/>
</dbReference>
<dbReference type="InterPro" id="IPR029052">
    <property type="entry name" value="Metallo-depent_PP-like"/>
</dbReference>